<dbReference type="EMBL" id="ASPP01014868">
    <property type="protein sequence ID" value="ETO18472.1"/>
    <property type="molecule type" value="Genomic_DNA"/>
</dbReference>
<feature type="compositionally biased region" description="Basic and acidic residues" evidence="1">
    <location>
        <begin position="61"/>
        <end position="71"/>
    </location>
</feature>
<feature type="region of interest" description="Disordered" evidence="1">
    <location>
        <begin position="14"/>
        <end position="119"/>
    </location>
</feature>
<evidence type="ECO:0000313" key="2">
    <source>
        <dbReference type="EMBL" id="ETO18472.1"/>
    </source>
</evidence>
<keyword evidence="3" id="KW-1185">Reference proteome</keyword>
<organism evidence="2 3">
    <name type="scientific">Reticulomyxa filosa</name>
    <dbReference type="NCBI Taxonomy" id="46433"/>
    <lineage>
        <taxon>Eukaryota</taxon>
        <taxon>Sar</taxon>
        <taxon>Rhizaria</taxon>
        <taxon>Retaria</taxon>
        <taxon>Foraminifera</taxon>
        <taxon>Monothalamids</taxon>
        <taxon>Reticulomyxidae</taxon>
        <taxon>Reticulomyxa</taxon>
    </lineage>
</organism>
<feature type="non-terminal residue" evidence="2">
    <location>
        <position position="1"/>
    </location>
</feature>
<sequence>NIVFNCVFLKKKPCKKKNKIKQHKKKKKHHTHIKKKQQSKRWMQAAKAETSESQAATTAPPKDDDSAKGDNADNNSNTDNNSNANVNNNSNENDNDNDNSINNDTDKETTSQTVGKTKEERYRAIAEKLDHSSIRSMEIRKFISPLVLDEKMYAAVQPYNDTFSTIMKDMVWLLKFSDGVPTRDEPQLRDIINFSFAQSKKHQQTIQQFQVPQIAKHYLGRAIEKAHSRIVFRCIRKLFIGFPLFLKKK</sequence>
<proteinExistence type="predicted"/>
<feature type="compositionally biased region" description="Low complexity" evidence="1">
    <location>
        <begin position="72"/>
        <end position="103"/>
    </location>
</feature>
<evidence type="ECO:0000256" key="1">
    <source>
        <dbReference type="SAM" id="MobiDB-lite"/>
    </source>
</evidence>
<evidence type="ECO:0000313" key="3">
    <source>
        <dbReference type="Proteomes" id="UP000023152"/>
    </source>
</evidence>
<dbReference type="Proteomes" id="UP000023152">
    <property type="component" value="Unassembled WGS sequence"/>
</dbReference>
<reference evidence="2 3" key="1">
    <citation type="journal article" date="2013" name="Curr. Biol.">
        <title>The Genome of the Foraminiferan Reticulomyxa filosa.</title>
        <authorList>
            <person name="Glockner G."/>
            <person name="Hulsmann N."/>
            <person name="Schleicher M."/>
            <person name="Noegel A.A."/>
            <person name="Eichinger L."/>
            <person name="Gallinger C."/>
            <person name="Pawlowski J."/>
            <person name="Sierra R."/>
            <person name="Euteneuer U."/>
            <person name="Pillet L."/>
            <person name="Moustafa A."/>
            <person name="Platzer M."/>
            <person name="Groth M."/>
            <person name="Szafranski K."/>
            <person name="Schliwa M."/>
        </authorList>
    </citation>
    <scope>NUCLEOTIDE SEQUENCE [LARGE SCALE GENOMIC DNA]</scope>
</reference>
<comment type="caution">
    <text evidence="2">The sequence shown here is derived from an EMBL/GenBank/DDBJ whole genome shotgun (WGS) entry which is preliminary data.</text>
</comment>
<dbReference type="AlphaFoldDB" id="X6MYC4"/>
<gene>
    <name evidence="2" type="ORF">RFI_18792</name>
</gene>
<feature type="compositionally biased region" description="Low complexity" evidence="1">
    <location>
        <begin position="44"/>
        <end position="59"/>
    </location>
</feature>
<name>X6MYC4_RETFI</name>
<protein>
    <submittedName>
        <fullName evidence="2">Rb-like protein</fullName>
    </submittedName>
</protein>
<feature type="compositionally biased region" description="Basic residues" evidence="1">
    <location>
        <begin position="14"/>
        <end position="39"/>
    </location>
</feature>
<accession>X6MYC4</accession>